<accession>A0A6A7N017</accession>
<dbReference type="Proteomes" id="UP000440498">
    <property type="component" value="Unassembled WGS sequence"/>
</dbReference>
<keyword evidence="1" id="KW-0472">Membrane</keyword>
<sequence>MKTATVVAWYVKAEIVCVAAVTLLVGYLGWLMFSSPFSHADFDRRAWALISPATDNSCARGAMVDSLLKKHVQIGMDKSQLVALLGKPDYDRGGAASYELGYCQTFVDPDTLDFYFDSQGVLTRHAITNH</sequence>
<evidence type="ECO:0000313" key="2">
    <source>
        <dbReference type="EMBL" id="MQA38373.1"/>
    </source>
</evidence>
<dbReference type="AlphaFoldDB" id="A0A6A7N017"/>
<reference evidence="2 3" key="1">
    <citation type="submission" date="2019-10" db="EMBL/GenBank/DDBJ databases">
        <title>Two novel species isolated from a subtropical stream in China.</title>
        <authorList>
            <person name="Lu H."/>
        </authorList>
    </citation>
    <scope>NUCLEOTIDE SEQUENCE [LARGE SCALE GENOMIC DNA]</scope>
    <source>
        <strain evidence="2 3">FT29W</strain>
    </source>
</reference>
<proteinExistence type="predicted"/>
<keyword evidence="3" id="KW-1185">Reference proteome</keyword>
<dbReference type="RefSeq" id="WP_152837763.1">
    <property type="nucleotide sequence ID" value="NZ_WHUG01000003.1"/>
</dbReference>
<gene>
    <name evidence="2" type="ORF">GEV02_09450</name>
</gene>
<name>A0A6A7N017_9BURK</name>
<evidence type="ECO:0000256" key="1">
    <source>
        <dbReference type="SAM" id="Phobius"/>
    </source>
</evidence>
<protein>
    <submittedName>
        <fullName evidence="2">Uncharacterized protein</fullName>
    </submittedName>
</protein>
<evidence type="ECO:0000313" key="3">
    <source>
        <dbReference type="Proteomes" id="UP000440498"/>
    </source>
</evidence>
<dbReference type="EMBL" id="WHUG01000003">
    <property type="protein sequence ID" value="MQA38373.1"/>
    <property type="molecule type" value="Genomic_DNA"/>
</dbReference>
<keyword evidence="1" id="KW-0812">Transmembrane</keyword>
<comment type="caution">
    <text evidence="2">The sequence shown here is derived from an EMBL/GenBank/DDBJ whole genome shotgun (WGS) entry which is preliminary data.</text>
</comment>
<feature type="transmembrane region" description="Helical" evidence="1">
    <location>
        <begin position="6"/>
        <end position="30"/>
    </location>
</feature>
<keyword evidence="1" id="KW-1133">Transmembrane helix</keyword>
<organism evidence="2 3">
    <name type="scientific">Rugamonas aquatica</name>
    <dbReference type="NCBI Taxonomy" id="2743357"/>
    <lineage>
        <taxon>Bacteria</taxon>
        <taxon>Pseudomonadati</taxon>
        <taxon>Pseudomonadota</taxon>
        <taxon>Betaproteobacteria</taxon>
        <taxon>Burkholderiales</taxon>
        <taxon>Oxalobacteraceae</taxon>
        <taxon>Telluria group</taxon>
        <taxon>Rugamonas</taxon>
    </lineage>
</organism>